<reference evidence="1" key="2">
    <citation type="submission" date="2020-09" db="EMBL/GenBank/DDBJ databases">
        <authorList>
            <person name="Sun Q."/>
            <person name="Zhou Y."/>
        </authorList>
    </citation>
    <scope>NUCLEOTIDE SEQUENCE</scope>
    <source>
        <strain evidence="1">CGMCC 1.15367</strain>
    </source>
</reference>
<protein>
    <submittedName>
        <fullName evidence="1">Uncharacterized protein</fullName>
    </submittedName>
</protein>
<reference evidence="1" key="1">
    <citation type="journal article" date="2014" name="Int. J. Syst. Evol. Microbiol.">
        <title>Complete genome sequence of Corynebacterium casei LMG S-19264T (=DSM 44701T), isolated from a smear-ripened cheese.</title>
        <authorList>
            <consortium name="US DOE Joint Genome Institute (JGI-PGF)"/>
            <person name="Walter F."/>
            <person name="Albersmeier A."/>
            <person name="Kalinowski J."/>
            <person name="Ruckert C."/>
        </authorList>
    </citation>
    <scope>NUCLEOTIDE SEQUENCE</scope>
    <source>
        <strain evidence="1">CGMCC 1.15367</strain>
    </source>
</reference>
<comment type="caution">
    <text evidence="1">The sequence shown here is derived from an EMBL/GenBank/DDBJ whole genome shotgun (WGS) entry which is preliminary data.</text>
</comment>
<evidence type="ECO:0000313" key="2">
    <source>
        <dbReference type="Proteomes" id="UP000644699"/>
    </source>
</evidence>
<evidence type="ECO:0000313" key="1">
    <source>
        <dbReference type="EMBL" id="GGD97351.1"/>
    </source>
</evidence>
<name>A0A916ZH14_9HYPH</name>
<proteinExistence type="predicted"/>
<sequence length="362" mass="36326">MLAAATLAAVPAGAEDVSAPKTKAGAVQPAAGECAARYGAALKRIGAEDLGPIVAAAKAAPAGAAPAPEPQIGDPSLPGTLLFVAQPRPRSPAEIGALTAAVALARSKGRSAAVVTSDKGPIAARLREDLSDYLNQKPTPYLCSGVADYLRTLRSFAAKLGPAPDQRARWIATQQKSAERALVAAAEAIRRGKPVVTGSIAPAAPVPPPGAEAAPPTAAPVATNAAAANPAPADVPPPLPAQLAGPGDMLAAVDGLVAQARAAHLVVEQDAPAAQPAPAPIDPAAHPVLAKLASVKPYVVSARPLIQDQPARLKVLAAFADLEMLTYLLEAKEPAADPVATALHRTLDDIETAHAAECTCAP</sequence>
<accession>A0A916ZH14</accession>
<keyword evidence="2" id="KW-1185">Reference proteome</keyword>
<dbReference type="AlphaFoldDB" id="A0A916ZH14"/>
<dbReference type="Proteomes" id="UP000644699">
    <property type="component" value="Unassembled WGS sequence"/>
</dbReference>
<organism evidence="1 2">
    <name type="scientific">Aureimonas endophytica</name>
    <dbReference type="NCBI Taxonomy" id="2027858"/>
    <lineage>
        <taxon>Bacteria</taxon>
        <taxon>Pseudomonadati</taxon>
        <taxon>Pseudomonadota</taxon>
        <taxon>Alphaproteobacteria</taxon>
        <taxon>Hyphomicrobiales</taxon>
        <taxon>Aurantimonadaceae</taxon>
        <taxon>Aureimonas</taxon>
    </lineage>
</organism>
<gene>
    <name evidence="1" type="ORF">GCM10011390_15190</name>
</gene>
<dbReference type="EMBL" id="BMIQ01000002">
    <property type="protein sequence ID" value="GGD97351.1"/>
    <property type="molecule type" value="Genomic_DNA"/>
</dbReference>